<evidence type="ECO:0000313" key="1">
    <source>
        <dbReference type="EMBL" id="KAK8763682.1"/>
    </source>
</evidence>
<keyword evidence="2" id="KW-1185">Reference proteome</keyword>
<reference evidence="1 2" key="1">
    <citation type="journal article" date="2023" name="Arcadia Sci">
        <title>De novo assembly of a long-read Amblyomma americanum tick genome.</title>
        <authorList>
            <person name="Chou S."/>
            <person name="Poskanzer K.E."/>
            <person name="Rollins M."/>
            <person name="Thuy-Boun P.S."/>
        </authorList>
    </citation>
    <scope>NUCLEOTIDE SEQUENCE [LARGE SCALE GENOMIC DNA]</scope>
    <source>
        <strain evidence="1">F_SG_1</strain>
        <tissue evidence="1">Salivary glands</tissue>
    </source>
</reference>
<evidence type="ECO:0000313" key="2">
    <source>
        <dbReference type="Proteomes" id="UP001321473"/>
    </source>
</evidence>
<sequence>MRLCVFLCGDTSKRPYRVEIFRQALEDAEVLKDISGIGASQMSNFWVLRFRTQEAKKAVLAAGGLSVKGAYCAIIDPCRKEIKVKVHWVQFHIPSDTLRKALSEFGEVMKIRHEEGIVQGFESAESTTRASSLVLKEGVTAQKLPHLLKLYGALSLWLCPVRHQFVSSVTDKVISAATARRLAALSAAPSVMFVRTAYVRA</sequence>
<proteinExistence type="predicted"/>
<dbReference type="EMBL" id="JARKHS020029081">
    <property type="protein sequence ID" value="KAK8763682.1"/>
    <property type="molecule type" value="Genomic_DNA"/>
</dbReference>
<accession>A0AAQ4DMJ2</accession>
<organism evidence="1 2">
    <name type="scientific">Amblyomma americanum</name>
    <name type="common">Lone star tick</name>
    <dbReference type="NCBI Taxonomy" id="6943"/>
    <lineage>
        <taxon>Eukaryota</taxon>
        <taxon>Metazoa</taxon>
        <taxon>Ecdysozoa</taxon>
        <taxon>Arthropoda</taxon>
        <taxon>Chelicerata</taxon>
        <taxon>Arachnida</taxon>
        <taxon>Acari</taxon>
        <taxon>Parasitiformes</taxon>
        <taxon>Ixodida</taxon>
        <taxon>Ixodoidea</taxon>
        <taxon>Ixodidae</taxon>
        <taxon>Amblyomminae</taxon>
        <taxon>Amblyomma</taxon>
    </lineage>
</organism>
<dbReference type="Proteomes" id="UP001321473">
    <property type="component" value="Unassembled WGS sequence"/>
</dbReference>
<dbReference type="AlphaFoldDB" id="A0AAQ4DMJ2"/>
<name>A0AAQ4DMJ2_AMBAM</name>
<gene>
    <name evidence="1" type="ORF">V5799_033708</name>
</gene>
<protein>
    <submittedName>
        <fullName evidence="1">Uncharacterized protein</fullName>
    </submittedName>
</protein>
<comment type="caution">
    <text evidence="1">The sequence shown here is derived from an EMBL/GenBank/DDBJ whole genome shotgun (WGS) entry which is preliminary data.</text>
</comment>